<organism evidence="2 3">
    <name type="scientific">Setaria digitata</name>
    <dbReference type="NCBI Taxonomy" id="48799"/>
    <lineage>
        <taxon>Eukaryota</taxon>
        <taxon>Metazoa</taxon>
        <taxon>Ecdysozoa</taxon>
        <taxon>Nematoda</taxon>
        <taxon>Chromadorea</taxon>
        <taxon>Rhabditida</taxon>
        <taxon>Spirurina</taxon>
        <taxon>Spiruromorpha</taxon>
        <taxon>Filarioidea</taxon>
        <taxon>Setariidae</taxon>
        <taxon>Setaria</taxon>
    </lineage>
</organism>
<dbReference type="AlphaFoldDB" id="A0A915PQ61"/>
<proteinExistence type="predicted"/>
<dbReference type="Proteomes" id="UP000887581">
    <property type="component" value="Unplaced"/>
</dbReference>
<evidence type="ECO:0000313" key="2">
    <source>
        <dbReference type="Proteomes" id="UP000887581"/>
    </source>
</evidence>
<evidence type="ECO:0000256" key="1">
    <source>
        <dbReference type="SAM" id="MobiDB-lite"/>
    </source>
</evidence>
<evidence type="ECO:0000313" key="3">
    <source>
        <dbReference type="WBParaSite" id="sdigi.contig31.g2288.t1"/>
    </source>
</evidence>
<feature type="region of interest" description="Disordered" evidence="1">
    <location>
        <begin position="44"/>
        <end position="64"/>
    </location>
</feature>
<reference evidence="3" key="1">
    <citation type="submission" date="2022-11" db="UniProtKB">
        <authorList>
            <consortium name="WormBaseParasite"/>
        </authorList>
    </citation>
    <scope>IDENTIFICATION</scope>
</reference>
<accession>A0A915PQ61</accession>
<protein>
    <submittedName>
        <fullName evidence="3">Uncharacterized protein</fullName>
    </submittedName>
</protein>
<dbReference type="WBParaSite" id="sdigi.contig31.g2288.t1">
    <property type="protein sequence ID" value="sdigi.contig31.g2288.t1"/>
    <property type="gene ID" value="sdigi.contig31.g2288"/>
</dbReference>
<sequence>MIKSFKQNILRHVHDAANVKYRKRRIVLKALTMQHCVTNAKDYNGSKTSIHDTRQINREEKQQPPELQFRKMQQMQRRGPEEYKTDQHRMIVSAQQPLLESVSADNKQRIQPSGNICVGTKQKPITHRTHVSMQLTAIKSSWLDKKMRSSNRKPADYEVTWIHVQ</sequence>
<feature type="compositionally biased region" description="Basic and acidic residues" evidence="1">
    <location>
        <begin position="49"/>
        <end position="63"/>
    </location>
</feature>
<name>A0A915PQ61_9BILA</name>
<keyword evidence="2" id="KW-1185">Reference proteome</keyword>